<sequence length="216" mass="24498">MGHLSLLLLVVAPMVLISHAAQKASYTLKLVSRDGKNYNERIQVDAGRRLETSQVREASTGKDAGDTIYDFQRNLVMNRLPEAKSCFLSQSTGNAPRPKELMRLLNVLSKADVKIAPQTVETYKVVGKLQDRSILSTEMADLCANLPIYRVTKGRLSQDDTKELWDEEEAYVAEMPLEGSRKRRGLCRRVCNAYCWYECSWRGCSRKCRDVCKLIC</sequence>
<organism evidence="4 5">
    <name type="scientific">Porites evermanni</name>
    <dbReference type="NCBI Taxonomy" id="104178"/>
    <lineage>
        <taxon>Eukaryota</taxon>
        <taxon>Metazoa</taxon>
        <taxon>Cnidaria</taxon>
        <taxon>Anthozoa</taxon>
        <taxon>Hexacorallia</taxon>
        <taxon>Scleractinia</taxon>
        <taxon>Fungiina</taxon>
        <taxon>Poritidae</taxon>
        <taxon>Porites</taxon>
    </lineage>
</organism>
<reference evidence="4 5" key="1">
    <citation type="submission" date="2022-05" db="EMBL/GenBank/DDBJ databases">
        <authorList>
            <consortium name="Genoscope - CEA"/>
            <person name="William W."/>
        </authorList>
    </citation>
    <scope>NUCLEOTIDE SEQUENCE [LARGE SCALE GENOMIC DNA]</scope>
</reference>
<keyword evidence="5" id="KW-1185">Reference proteome</keyword>
<evidence type="ECO:0000313" key="5">
    <source>
        <dbReference type="Proteomes" id="UP001159427"/>
    </source>
</evidence>
<evidence type="ECO:0000259" key="3">
    <source>
        <dbReference type="PROSITE" id="PS50869"/>
    </source>
</evidence>
<feature type="domain" description="BRICHOS" evidence="3">
    <location>
        <begin position="59"/>
        <end position="151"/>
    </location>
</feature>
<comment type="caution">
    <text evidence="4">The sequence shown here is derived from an EMBL/GenBank/DDBJ whole genome shotgun (WGS) entry which is preliminary data.</text>
</comment>
<proteinExistence type="predicted"/>
<feature type="chain" id="PRO_5046412403" description="BRICHOS domain-containing protein" evidence="2">
    <location>
        <begin position="21"/>
        <end position="216"/>
    </location>
</feature>
<evidence type="ECO:0000256" key="1">
    <source>
        <dbReference type="ARBA" id="ARBA00023157"/>
    </source>
</evidence>
<keyword evidence="2" id="KW-0732">Signal</keyword>
<evidence type="ECO:0000256" key="2">
    <source>
        <dbReference type="SAM" id="SignalP"/>
    </source>
</evidence>
<protein>
    <recommendedName>
        <fullName evidence="3">BRICHOS domain-containing protein</fullName>
    </recommendedName>
</protein>
<keyword evidence="1" id="KW-1015">Disulfide bond</keyword>
<dbReference type="InterPro" id="IPR051772">
    <property type="entry name" value="Gastrokine"/>
</dbReference>
<gene>
    <name evidence="4" type="ORF">PEVE_00013500</name>
</gene>
<dbReference type="PROSITE" id="PS50869">
    <property type="entry name" value="BRICHOS"/>
    <property type="match status" value="1"/>
</dbReference>
<dbReference type="SMART" id="SM01039">
    <property type="entry name" value="BRICHOS"/>
    <property type="match status" value="1"/>
</dbReference>
<dbReference type="Proteomes" id="UP001159427">
    <property type="component" value="Unassembled WGS sequence"/>
</dbReference>
<dbReference type="Gene3D" id="3.30.390.150">
    <property type="match status" value="1"/>
</dbReference>
<feature type="signal peptide" evidence="2">
    <location>
        <begin position="1"/>
        <end position="20"/>
    </location>
</feature>
<evidence type="ECO:0000313" key="4">
    <source>
        <dbReference type="EMBL" id="CAH3015163.1"/>
    </source>
</evidence>
<dbReference type="Pfam" id="PF04089">
    <property type="entry name" value="BRICHOS"/>
    <property type="match status" value="1"/>
</dbReference>
<dbReference type="InterPro" id="IPR007084">
    <property type="entry name" value="BRICHOS_dom"/>
</dbReference>
<name>A0ABN8LHQ1_9CNID</name>
<dbReference type="EMBL" id="CALNXI010000020">
    <property type="protein sequence ID" value="CAH3015163.1"/>
    <property type="molecule type" value="Genomic_DNA"/>
</dbReference>
<dbReference type="PANTHER" id="PTHR16483">
    <property type="entry name" value="GASTROKINE 1"/>
    <property type="match status" value="1"/>
</dbReference>
<accession>A0ABN8LHQ1</accession>